<keyword evidence="3" id="KW-1003">Cell membrane</keyword>
<evidence type="ECO:0000259" key="9">
    <source>
        <dbReference type="Pfam" id="PF02706"/>
    </source>
</evidence>
<protein>
    <recommendedName>
        <fullName evidence="9">Polysaccharide chain length determinant N-terminal domain-containing protein</fullName>
    </recommendedName>
</protein>
<evidence type="ECO:0000256" key="3">
    <source>
        <dbReference type="ARBA" id="ARBA00022475"/>
    </source>
</evidence>
<evidence type="ECO:0000256" key="1">
    <source>
        <dbReference type="ARBA" id="ARBA00004651"/>
    </source>
</evidence>
<dbReference type="PANTHER" id="PTHR32309">
    <property type="entry name" value="TYROSINE-PROTEIN KINASE"/>
    <property type="match status" value="1"/>
</dbReference>
<dbReference type="GO" id="GO:0005886">
    <property type="term" value="C:plasma membrane"/>
    <property type="evidence" value="ECO:0007669"/>
    <property type="project" value="UniProtKB-SubCell"/>
</dbReference>
<dbReference type="InterPro" id="IPR003856">
    <property type="entry name" value="LPS_length_determ_N"/>
</dbReference>
<feature type="transmembrane region" description="Helical" evidence="8">
    <location>
        <begin position="23"/>
        <end position="42"/>
    </location>
</feature>
<comment type="subcellular location">
    <subcellularLocation>
        <location evidence="1">Cell membrane</location>
        <topology evidence="1">Multi-pass membrane protein</topology>
    </subcellularLocation>
</comment>
<accession>A0A4Y8IFT5</accession>
<sequence length="314" mass="35560">MNDHMEEEISLREIIETLWEGKWIIAGVTAIIVALAAIYSFVIATPTYESKATVVINKTDLPTGSLTEYTDNATSRDVVVQVMQSPEVMQRTKKNLNLEEKTVASLQNNINVSVPKENETLIHISQEGADRELISTIIKEVIANTESVIKEDLKDYFTSYEKLYQEKMQEEEEALTQYLEEYNALEEANGLPLLVLFQQNASGTQYVLEANEELLQELRDLEKITQVEYEQINAKIDHANENYKNYSIKYEDAKTANTLNIVEERIGTLSSAYAGIDPVSPNKLLNIAIGFVLGLMVSVFIVFIRAYWKNSSVE</sequence>
<keyword evidence="7" id="KW-0175">Coiled coil</keyword>
<name>A0A4Y8IFT5_9BACI</name>
<gene>
    <name evidence="10" type="ORF">E3U55_11305</name>
</gene>
<dbReference type="EMBL" id="SOPW01000011">
    <property type="protein sequence ID" value="TFB19291.1"/>
    <property type="molecule type" value="Genomic_DNA"/>
</dbReference>
<dbReference type="Proteomes" id="UP000297975">
    <property type="component" value="Unassembled WGS sequence"/>
</dbReference>
<evidence type="ECO:0000256" key="5">
    <source>
        <dbReference type="ARBA" id="ARBA00022989"/>
    </source>
</evidence>
<evidence type="ECO:0000256" key="6">
    <source>
        <dbReference type="ARBA" id="ARBA00023136"/>
    </source>
</evidence>
<feature type="coiled-coil region" evidence="7">
    <location>
        <begin position="229"/>
        <end position="256"/>
    </location>
</feature>
<evidence type="ECO:0000313" key="11">
    <source>
        <dbReference type="Proteomes" id="UP000297975"/>
    </source>
</evidence>
<evidence type="ECO:0000256" key="8">
    <source>
        <dbReference type="SAM" id="Phobius"/>
    </source>
</evidence>
<keyword evidence="4 8" id="KW-0812">Transmembrane</keyword>
<evidence type="ECO:0000313" key="10">
    <source>
        <dbReference type="EMBL" id="TFB19291.1"/>
    </source>
</evidence>
<dbReference type="InterPro" id="IPR050445">
    <property type="entry name" value="Bact_polysacc_biosynth/exp"/>
</dbReference>
<reference evidence="10 11" key="1">
    <citation type="submission" date="2019-03" db="EMBL/GenBank/DDBJ databases">
        <authorList>
            <person name="He R.-H."/>
        </authorList>
    </citation>
    <scope>NUCLEOTIDE SEQUENCE [LARGE SCALE GENOMIC DNA]</scope>
    <source>
        <strain evidence="11">SH 714</strain>
    </source>
</reference>
<dbReference type="RefSeq" id="WP_134340534.1">
    <property type="nucleotide sequence ID" value="NZ_SOPW01000011.1"/>
</dbReference>
<keyword evidence="6 8" id="KW-0472">Membrane</keyword>
<evidence type="ECO:0000256" key="7">
    <source>
        <dbReference type="SAM" id="Coils"/>
    </source>
</evidence>
<dbReference type="AlphaFoldDB" id="A0A4Y8IFT5"/>
<keyword evidence="11" id="KW-1185">Reference proteome</keyword>
<feature type="coiled-coil region" evidence="7">
    <location>
        <begin position="161"/>
        <end position="188"/>
    </location>
</feature>
<evidence type="ECO:0000256" key="2">
    <source>
        <dbReference type="ARBA" id="ARBA00006683"/>
    </source>
</evidence>
<comment type="similarity">
    <text evidence="2">Belongs to the CpsC/CapA family.</text>
</comment>
<organism evidence="10 11">
    <name type="scientific">Filobacillus milosensis</name>
    <dbReference type="NCBI Taxonomy" id="94137"/>
    <lineage>
        <taxon>Bacteria</taxon>
        <taxon>Bacillati</taxon>
        <taxon>Bacillota</taxon>
        <taxon>Bacilli</taxon>
        <taxon>Bacillales</taxon>
        <taxon>Bacillaceae</taxon>
        <taxon>Filobacillus</taxon>
    </lineage>
</organism>
<proteinExistence type="inferred from homology"/>
<evidence type="ECO:0000256" key="4">
    <source>
        <dbReference type="ARBA" id="ARBA00022692"/>
    </source>
</evidence>
<dbReference type="Pfam" id="PF02706">
    <property type="entry name" value="Wzz"/>
    <property type="match status" value="1"/>
</dbReference>
<dbReference type="OrthoDB" id="2854392at2"/>
<feature type="domain" description="Polysaccharide chain length determinant N-terminal" evidence="9">
    <location>
        <begin position="7"/>
        <end position="95"/>
    </location>
</feature>
<keyword evidence="5 8" id="KW-1133">Transmembrane helix</keyword>
<comment type="caution">
    <text evidence="10">The sequence shown here is derived from an EMBL/GenBank/DDBJ whole genome shotgun (WGS) entry which is preliminary data.</text>
</comment>
<dbReference type="PANTHER" id="PTHR32309:SF31">
    <property type="entry name" value="CAPSULAR EXOPOLYSACCHARIDE FAMILY"/>
    <property type="match status" value="1"/>
</dbReference>
<feature type="transmembrane region" description="Helical" evidence="8">
    <location>
        <begin position="284"/>
        <end position="308"/>
    </location>
</feature>